<gene>
    <name evidence="1" type="ORF">LCGC14_0921780</name>
</gene>
<dbReference type="EMBL" id="LAZR01003118">
    <property type="protein sequence ID" value="KKN21798.1"/>
    <property type="molecule type" value="Genomic_DNA"/>
</dbReference>
<name>A0A0F9RXB3_9ZZZZ</name>
<reference evidence="1" key="1">
    <citation type="journal article" date="2015" name="Nature">
        <title>Complex archaea that bridge the gap between prokaryotes and eukaryotes.</title>
        <authorList>
            <person name="Spang A."/>
            <person name="Saw J.H."/>
            <person name="Jorgensen S.L."/>
            <person name="Zaremba-Niedzwiedzka K."/>
            <person name="Martijn J."/>
            <person name="Lind A.E."/>
            <person name="van Eijk R."/>
            <person name="Schleper C."/>
            <person name="Guy L."/>
            <person name="Ettema T.J."/>
        </authorList>
    </citation>
    <scope>NUCLEOTIDE SEQUENCE</scope>
</reference>
<proteinExistence type="predicted"/>
<dbReference type="AlphaFoldDB" id="A0A0F9RXB3"/>
<accession>A0A0F9RXB3</accession>
<sequence length="66" mass="7570">MFVVEKTLEILDDIIRYQHSAQQSDQGDAIRMGAKAIRILAFGKSHRLDDLSLKLLLDAERRSNEE</sequence>
<evidence type="ECO:0000313" key="1">
    <source>
        <dbReference type="EMBL" id="KKN21798.1"/>
    </source>
</evidence>
<comment type="caution">
    <text evidence="1">The sequence shown here is derived from an EMBL/GenBank/DDBJ whole genome shotgun (WGS) entry which is preliminary data.</text>
</comment>
<protein>
    <submittedName>
        <fullName evidence="1">Uncharacterized protein</fullName>
    </submittedName>
</protein>
<organism evidence="1">
    <name type="scientific">marine sediment metagenome</name>
    <dbReference type="NCBI Taxonomy" id="412755"/>
    <lineage>
        <taxon>unclassified sequences</taxon>
        <taxon>metagenomes</taxon>
        <taxon>ecological metagenomes</taxon>
    </lineage>
</organism>